<dbReference type="EMBL" id="PVWK01000055">
    <property type="protein sequence ID" value="PSB30161.1"/>
    <property type="molecule type" value="Genomic_DNA"/>
</dbReference>
<sequence length="93" mass="10468">MNVQLSLFNVEPIASPPTPERWLYPMCTLFNSGDSGLYHIAASSKEEARAIAEDQLRSKGIPFRGVACCLGTYWRKSLDGYPCSPVRQCDRWL</sequence>
<dbReference type="Proteomes" id="UP000239576">
    <property type="component" value="Unassembled WGS sequence"/>
</dbReference>
<reference evidence="2" key="1">
    <citation type="submission" date="2018-02" db="EMBL/GenBank/DDBJ databases">
        <authorList>
            <person name="Moore K."/>
            <person name="Momper L."/>
        </authorList>
    </citation>
    <scope>NUCLEOTIDE SEQUENCE [LARGE SCALE GENOMIC DNA]</scope>
    <source>
        <strain evidence="2">ULC18</strain>
    </source>
</reference>
<dbReference type="OrthoDB" id="9800873at2"/>
<evidence type="ECO:0000313" key="1">
    <source>
        <dbReference type="EMBL" id="PSB30161.1"/>
    </source>
</evidence>
<gene>
    <name evidence="1" type="ORF">C7B82_09400</name>
</gene>
<keyword evidence="2" id="KW-1185">Reference proteome</keyword>
<dbReference type="RefSeq" id="WP_106256046.1">
    <property type="nucleotide sequence ID" value="NZ_CAWNSW010000027.1"/>
</dbReference>
<accession>A0A2T1EBS6</accession>
<comment type="caution">
    <text evidence="1">The sequence shown here is derived from an EMBL/GenBank/DDBJ whole genome shotgun (WGS) entry which is preliminary data.</text>
</comment>
<reference evidence="1 2" key="2">
    <citation type="submission" date="2018-03" db="EMBL/GenBank/DDBJ databases">
        <title>The ancient ancestry and fast evolution of plastids.</title>
        <authorList>
            <person name="Moore K.R."/>
            <person name="Magnabosco C."/>
            <person name="Momper L."/>
            <person name="Gold D.A."/>
            <person name="Bosak T."/>
            <person name="Fournier G.P."/>
        </authorList>
    </citation>
    <scope>NUCLEOTIDE SEQUENCE [LARGE SCALE GENOMIC DNA]</scope>
    <source>
        <strain evidence="1 2">ULC18</strain>
    </source>
</reference>
<name>A0A2T1EBS6_9CYAN</name>
<dbReference type="AlphaFoldDB" id="A0A2T1EBS6"/>
<evidence type="ECO:0000313" key="2">
    <source>
        <dbReference type="Proteomes" id="UP000239576"/>
    </source>
</evidence>
<protein>
    <submittedName>
        <fullName evidence="1">Uncharacterized protein</fullName>
    </submittedName>
</protein>
<organism evidence="1 2">
    <name type="scientific">Stenomitos frigidus ULC18</name>
    <dbReference type="NCBI Taxonomy" id="2107698"/>
    <lineage>
        <taxon>Bacteria</taxon>
        <taxon>Bacillati</taxon>
        <taxon>Cyanobacteriota</taxon>
        <taxon>Cyanophyceae</taxon>
        <taxon>Leptolyngbyales</taxon>
        <taxon>Leptolyngbyaceae</taxon>
        <taxon>Stenomitos</taxon>
    </lineage>
</organism>
<proteinExistence type="predicted"/>